<keyword evidence="3" id="KW-0804">Transcription</keyword>
<dbReference type="HOGENOM" id="CLU_094368_0_0_1"/>
<dbReference type="GO" id="GO:0003700">
    <property type="term" value="F:DNA-binding transcription factor activity"/>
    <property type="evidence" value="ECO:0007669"/>
    <property type="project" value="InterPro"/>
</dbReference>
<gene>
    <name evidence="5" type="ORF">TCM_037833</name>
</gene>
<evidence type="ECO:0000256" key="3">
    <source>
        <dbReference type="ARBA" id="ARBA00023163"/>
    </source>
</evidence>
<dbReference type="STRING" id="3641.A0A061GUD7"/>
<accession>A0A061GUD7</accession>
<feature type="region of interest" description="Disordered" evidence="4">
    <location>
        <begin position="48"/>
        <end position="80"/>
    </location>
</feature>
<dbReference type="PANTHER" id="PTHR33388:SF18">
    <property type="entry name" value="PROTEIN SPEAR1"/>
    <property type="match status" value="1"/>
</dbReference>
<evidence type="ECO:0000313" key="5">
    <source>
        <dbReference type="EMBL" id="EOY30719.1"/>
    </source>
</evidence>
<name>A0A061GUD7_THECC</name>
<dbReference type="EMBL" id="CM001887">
    <property type="protein sequence ID" value="EOY30719.1"/>
    <property type="molecule type" value="Genomic_DNA"/>
</dbReference>
<dbReference type="Gramene" id="EOY30719">
    <property type="protein sequence ID" value="EOY30719"/>
    <property type="gene ID" value="TCM_037833"/>
</dbReference>
<evidence type="ECO:0000256" key="4">
    <source>
        <dbReference type="SAM" id="MobiDB-lite"/>
    </source>
</evidence>
<protein>
    <submittedName>
        <fullName evidence="5">Uncharacterized protein</fullName>
    </submittedName>
</protein>
<feature type="region of interest" description="Disordered" evidence="4">
    <location>
        <begin position="201"/>
        <end position="239"/>
    </location>
</feature>
<dbReference type="InParanoid" id="A0A061GUD7"/>
<proteinExistence type="predicted"/>
<evidence type="ECO:0000256" key="1">
    <source>
        <dbReference type="ARBA" id="ARBA00022491"/>
    </source>
</evidence>
<dbReference type="eggNOG" id="ENOG502RXQS">
    <property type="taxonomic scope" value="Eukaryota"/>
</dbReference>
<sequence length="239" mass="26365">MDPCSVGKVEAINALQWRVGFEILAKLNFERDNPFQVLGFEKMGSSYFGEPNMGNERGGSSSRKGKKSNSDKPKQPQRGLGVAQLEKIRLHGQMGCSYHPSLHGPYPGNFNQEDMRVQTAYPSMPSSSFSYSSTSSTSSASYGFHPSMMMGLGEYDQRANIRYGDSQPSTAASWNPGSGILDTQHFAQPNMTRQLLNLHVEDSQPKKSKKHRSNSLGSSSQNSESSDTQELDLELRLSL</sequence>
<dbReference type="OMA" id="QPSMTRH"/>
<dbReference type="InterPro" id="IPR040356">
    <property type="entry name" value="SPEAR"/>
</dbReference>
<dbReference type="PANTHER" id="PTHR33388">
    <property type="entry name" value="OS01G0212500 PROTEIN"/>
    <property type="match status" value="1"/>
</dbReference>
<dbReference type="FunCoup" id="A0A061GUD7">
    <property type="interactions" value="148"/>
</dbReference>
<dbReference type="AlphaFoldDB" id="A0A061GUD7"/>
<reference evidence="5 6" key="1">
    <citation type="journal article" date="2013" name="Genome Biol.">
        <title>The genome sequence of the most widely cultivated cacao type and its use to identify candidate genes regulating pod color.</title>
        <authorList>
            <person name="Motamayor J.C."/>
            <person name="Mockaitis K."/>
            <person name="Schmutz J."/>
            <person name="Haiminen N."/>
            <person name="Iii D.L."/>
            <person name="Cornejo O."/>
            <person name="Findley S.D."/>
            <person name="Zheng P."/>
            <person name="Utro F."/>
            <person name="Royaert S."/>
            <person name="Saski C."/>
            <person name="Jenkins J."/>
            <person name="Podicheti R."/>
            <person name="Zhao M."/>
            <person name="Scheffler B.E."/>
            <person name="Stack J.C."/>
            <person name="Feltus F.A."/>
            <person name="Mustiga G.M."/>
            <person name="Amores F."/>
            <person name="Phillips W."/>
            <person name="Marelli J.P."/>
            <person name="May G.D."/>
            <person name="Shapiro H."/>
            <person name="Ma J."/>
            <person name="Bustamante C.D."/>
            <person name="Schnell R.J."/>
            <person name="Main D."/>
            <person name="Gilbert D."/>
            <person name="Parida L."/>
            <person name="Kuhn D.N."/>
        </authorList>
    </citation>
    <scope>NUCLEOTIDE SEQUENCE [LARGE SCALE GENOMIC DNA]</scope>
    <source>
        <strain evidence="6">cv. Matina 1-6</strain>
    </source>
</reference>
<feature type="compositionally biased region" description="Low complexity" evidence="4">
    <location>
        <begin position="214"/>
        <end position="226"/>
    </location>
</feature>
<evidence type="ECO:0000256" key="2">
    <source>
        <dbReference type="ARBA" id="ARBA00023015"/>
    </source>
</evidence>
<keyword evidence="1" id="KW-0678">Repressor</keyword>
<organism evidence="5 6">
    <name type="scientific">Theobroma cacao</name>
    <name type="common">Cacao</name>
    <name type="synonym">Cocoa</name>
    <dbReference type="NCBI Taxonomy" id="3641"/>
    <lineage>
        <taxon>Eukaryota</taxon>
        <taxon>Viridiplantae</taxon>
        <taxon>Streptophyta</taxon>
        <taxon>Embryophyta</taxon>
        <taxon>Tracheophyta</taxon>
        <taxon>Spermatophyta</taxon>
        <taxon>Magnoliopsida</taxon>
        <taxon>eudicotyledons</taxon>
        <taxon>Gunneridae</taxon>
        <taxon>Pentapetalae</taxon>
        <taxon>rosids</taxon>
        <taxon>malvids</taxon>
        <taxon>Malvales</taxon>
        <taxon>Malvaceae</taxon>
        <taxon>Byttnerioideae</taxon>
        <taxon>Theobroma</taxon>
    </lineage>
</organism>
<dbReference type="Proteomes" id="UP000026915">
    <property type="component" value="Chromosome 9"/>
</dbReference>
<evidence type="ECO:0000313" key="6">
    <source>
        <dbReference type="Proteomes" id="UP000026915"/>
    </source>
</evidence>
<keyword evidence="6" id="KW-1185">Reference proteome</keyword>
<keyword evidence="2" id="KW-0805">Transcription regulation</keyword>